<dbReference type="SUPFAM" id="SSF69360">
    <property type="entry name" value="Cell wall binding repeat"/>
    <property type="match status" value="2"/>
</dbReference>
<reference evidence="5 6" key="1">
    <citation type="submission" date="2011-08" db="EMBL/GenBank/DDBJ databases">
        <title>The Genome Sequence of Clostridium hathewayi WAL-18680.</title>
        <authorList>
            <consortium name="The Broad Institute Genome Sequencing Platform"/>
            <person name="Earl A."/>
            <person name="Ward D."/>
            <person name="Feldgarden M."/>
            <person name="Gevers D."/>
            <person name="Finegold S.M."/>
            <person name="Summanen P.H."/>
            <person name="Molitoris D.R."/>
            <person name="Song M."/>
            <person name="Daigneault M."/>
            <person name="Allen-Vercoe E."/>
            <person name="Young S.K."/>
            <person name="Zeng Q."/>
            <person name="Gargeya S."/>
            <person name="Fitzgerald M."/>
            <person name="Haas B."/>
            <person name="Abouelleil A."/>
            <person name="Alvarado L."/>
            <person name="Arachchi H.M."/>
            <person name="Berlin A."/>
            <person name="Brown A."/>
            <person name="Chapman S.B."/>
            <person name="Chen Z."/>
            <person name="Dunbar C."/>
            <person name="Freedman E."/>
            <person name="Gearin G."/>
            <person name="Gellesch M."/>
            <person name="Goldberg J."/>
            <person name="Griggs A."/>
            <person name="Gujja S."/>
            <person name="Heiman D."/>
            <person name="Howarth C."/>
            <person name="Larson L."/>
            <person name="Lui A."/>
            <person name="MacDonald P.J.P."/>
            <person name="Montmayeur A."/>
            <person name="Murphy C."/>
            <person name="Neiman D."/>
            <person name="Pearson M."/>
            <person name="Priest M."/>
            <person name="Roberts A."/>
            <person name="Saif S."/>
            <person name="Shea T."/>
            <person name="Shenoy N."/>
            <person name="Sisk P."/>
            <person name="Stolte C."/>
            <person name="Sykes S."/>
            <person name="Wortman J."/>
            <person name="Nusbaum C."/>
            <person name="Birren B."/>
        </authorList>
    </citation>
    <scope>NUCLEOTIDE SEQUENCE [LARGE SCALE GENOMIC DNA]</scope>
    <source>
        <strain evidence="5 6">WAL-18680</strain>
    </source>
</reference>
<sequence>MKNFRKQIAAWLAVALFASCFSFNGLAAEVERRWELSEDGEWTFWRNGEMQTDKLITETKNGVKKSYYLKEDGIMASDELIEIDGHTSYAYPDGHIATNQWIYLNDEGKWHSGEESGTWYYFGKDGERYEDRMKMINKKYYRFDENGEMVSKNFAEWDGVKYYFQRDGERAAGKWLNIKGDWYCFNSDGSFLTATTASSSDAAYEFDEEGRLVSDIAPCRVVSGIELKGDETSLNAEVGQEVMFEFDVQLATDSDATEQGYTKNFDQWLDSESREVYDTARNKTYKFDNGKLYLTYTPQFPNEVSFTVGIDEVSGETVTVTSDWAESDEKADAQKTEAIVNLLSSDDVGTAVQTVKELSATVTDNSQIKEKWLEEAKTLEQLDESYAMMNKNVISQTTTEAAKTLMGSGNVQLIGGSLNAEAGQTVELAVDKGGDAELPETYEKQVSFGLSVLIDGSETSKLDIPVVIKMPIPDGMSGDGLRVYHISDDGTAERLKTTVSGNEVSFVTDSFSDYVFAGKASTGGSTGGNTNNNNSSSSSSGSSSSSNRKAVAKSTIPETPGSWNKLANGKWQFLQANGAPYINTWIYVKGQWYWINPTGMMAEGWQTINGKRYYLTPESGAMKQGWLQDGTSWYYLDTTGAMQTGWVSVGGKWYYMDTTGVMMFNRMTPDGFKVDESGSWVQ</sequence>
<feature type="chain" id="PRO_5003478425" evidence="4">
    <location>
        <begin position="28"/>
        <end position="682"/>
    </location>
</feature>
<evidence type="ECO:0000256" key="1">
    <source>
        <dbReference type="ARBA" id="ARBA00022737"/>
    </source>
</evidence>
<dbReference type="PROSITE" id="PS51257">
    <property type="entry name" value="PROKAR_LIPOPROTEIN"/>
    <property type="match status" value="1"/>
</dbReference>
<dbReference type="InterPro" id="IPR018337">
    <property type="entry name" value="Cell_wall/Cho-bd_repeat"/>
</dbReference>
<dbReference type="HOGENOM" id="CLU_403228_0_0_9"/>
<organism evidence="5 6">
    <name type="scientific">Hungatella hathewayi WAL-18680</name>
    <dbReference type="NCBI Taxonomy" id="742737"/>
    <lineage>
        <taxon>Bacteria</taxon>
        <taxon>Bacillati</taxon>
        <taxon>Bacillota</taxon>
        <taxon>Clostridia</taxon>
        <taxon>Lachnospirales</taxon>
        <taxon>Lachnospiraceae</taxon>
        <taxon>Hungatella</taxon>
    </lineage>
</organism>
<evidence type="ECO:0000313" key="6">
    <source>
        <dbReference type="Proteomes" id="UP000005384"/>
    </source>
</evidence>
<dbReference type="Pfam" id="PF19127">
    <property type="entry name" value="Choline_bind_3"/>
    <property type="match status" value="1"/>
</dbReference>
<dbReference type="Pfam" id="PF01473">
    <property type="entry name" value="Choline_bind_1"/>
    <property type="match status" value="4"/>
</dbReference>
<dbReference type="AlphaFoldDB" id="G5I9R1"/>
<keyword evidence="4" id="KW-0732">Signal</keyword>
<dbReference type="RefSeq" id="WP_006778233.1">
    <property type="nucleotide sequence ID" value="NZ_CP040506.1"/>
</dbReference>
<feature type="compositionally biased region" description="Low complexity" evidence="3">
    <location>
        <begin position="528"/>
        <end position="547"/>
    </location>
</feature>
<protein>
    <submittedName>
        <fullName evidence="5">Uncharacterized protein</fullName>
    </submittedName>
</protein>
<feature type="repeat" description="Cell wall-binding" evidence="2">
    <location>
        <begin position="643"/>
        <end position="662"/>
    </location>
</feature>
<dbReference type="PROSITE" id="PS51170">
    <property type="entry name" value="CW"/>
    <property type="match status" value="2"/>
</dbReference>
<dbReference type="Proteomes" id="UP000005384">
    <property type="component" value="Unassembled WGS sequence"/>
</dbReference>
<dbReference type="Gene3D" id="2.10.270.10">
    <property type="entry name" value="Cholin Binding"/>
    <property type="match status" value="3"/>
</dbReference>
<accession>G5I9R1</accession>
<dbReference type="EMBL" id="ADLN01000001">
    <property type="protein sequence ID" value="EHI61800.1"/>
    <property type="molecule type" value="Genomic_DNA"/>
</dbReference>
<dbReference type="OrthoDB" id="9783944at2"/>
<evidence type="ECO:0000256" key="3">
    <source>
        <dbReference type="SAM" id="MobiDB-lite"/>
    </source>
</evidence>
<dbReference type="PATRIC" id="fig|742737.3.peg.245"/>
<evidence type="ECO:0000313" key="5">
    <source>
        <dbReference type="EMBL" id="EHI61800.1"/>
    </source>
</evidence>
<keyword evidence="1" id="KW-0677">Repeat</keyword>
<gene>
    <name evidence="5" type="ORF">HMPREF9473_00251</name>
</gene>
<evidence type="ECO:0000256" key="2">
    <source>
        <dbReference type="PROSITE-ProRule" id="PRU00591"/>
    </source>
</evidence>
<name>G5I9R1_9FIRM</name>
<feature type="region of interest" description="Disordered" evidence="3">
    <location>
        <begin position="522"/>
        <end position="557"/>
    </location>
</feature>
<feature type="repeat" description="Cell wall-binding" evidence="2">
    <location>
        <begin position="623"/>
        <end position="642"/>
    </location>
</feature>
<evidence type="ECO:0000256" key="4">
    <source>
        <dbReference type="SAM" id="SignalP"/>
    </source>
</evidence>
<proteinExistence type="predicted"/>
<comment type="caution">
    <text evidence="5">The sequence shown here is derived from an EMBL/GenBank/DDBJ whole genome shotgun (WGS) entry which is preliminary data.</text>
</comment>
<keyword evidence="6" id="KW-1185">Reference proteome</keyword>
<feature type="signal peptide" evidence="4">
    <location>
        <begin position="1"/>
        <end position="27"/>
    </location>
</feature>